<accession>A0A1X3IU95</accession>
<protein>
    <submittedName>
        <fullName evidence="2">Toxin-antitoxin system, toxin component, RelE family</fullName>
    </submittedName>
</protein>
<dbReference type="InterPro" id="IPR035093">
    <property type="entry name" value="RelE/ParE_toxin_dom_sf"/>
</dbReference>
<evidence type="ECO:0000256" key="1">
    <source>
        <dbReference type="ARBA" id="ARBA00022649"/>
    </source>
</evidence>
<dbReference type="AlphaFoldDB" id="A0A1X3IU95"/>
<keyword evidence="1" id="KW-1277">Toxin-antitoxin system</keyword>
<dbReference type="RefSeq" id="WP_176219048.1">
    <property type="nucleotide sequence ID" value="NZ_ADIZ01000046.1"/>
</dbReference>
<sequence length="41" mass="4763">MKEVKLTPKAEEDLEAVWDYSCRQFGVVQADAYIDRICRSV</sequence>
<evidence type="ECO:0000313" key="3">
    <source>
        <dbReference type="Proteomes" id="UP000193942"/>
    </source>
</evidence>
<organism evidence="2 3">
    <name type="scientific">Escherichia coli TA447</name>
    <dbReference type="NCBI Taxonomy" id="656447"/>
    <lineage>
        <taxon>Bacteria</taxon>
        <taxon>Pseudomonadati</taxon>
        <taxon>Pseudomonadota</taxon>
        <taxon>Gammaproteobacteria</taxon>
        <taxon>Enterobacterales</taxon>
        <taxon>Enterobacteriaceae</taxon>
        <taxon>Escherichia</taxon>
    </lineage>
</organism>
<evidence type="ECO:0000313" key="2">
    <source>
        <dbReference type="EMBL" id="OSK88070.1"/>
    </source>
</evidence>
<dbReference type="Gene3D" id="3.30.2310.20">
    <property type="entry name" value="RelE-like"/>
    <property type="match status" value="1"/>
</dbReference>
<gene>
    <name evidence="2" type="ORF">ECXG_04269</name>
</gene>
<dbReference type="Pfam" id="PF05016">
    <property type="entry name" value="ParE_toxin"/>
    <property type="match status" value="1"/>
</dbReference>
<name>A0A1X3IU95_ECOLX</name>
<dbReference type="EMBL" id="ADIZ01000046">
    <property type="protein sequence ID" value="OSK88070.1"/>
    <property type="molecule type" value="Genomic_DNA"/>
</dbReference>
<dbReference type="Proteomes" id="UP000193942">
    <property type="component" value="Unassembled WGS sequence"/>
</dbReference>
<dbReference type="InterPro" id="IPR007712">
    <property type="entry name" value="RelE/ParE_toxin"/>
</dbReference>
<reference evidence="2 3" key="1">
    <citation type="submission" date="2010-04" db="EMBL/GenBank/DDBJ databases">
        <title>The Genome Sequence of Escherichia coli TA447.</title>
        <authorList>
            <consortium name="The Broad Institute Genome Sequencing Platform"/>
            <consortium name="The Broad Institute Genome Sequencing Center for Infectious Disease"/>
            <person name="Feldgarden M."/>
            <person name="Gordon D.M."/>
            <person name="Johnson J.R."/>
            <person name="Johnston B.D."/>
            <person name="Young S."/>
            <person name="Zeng Q."/>
            <person name="Koehrsen M."/>
            <person name="Alvarado L."/>
            <person name="Berlin A.M."/>
            <person name="Borenstein D."/>
            <person name="Chapman S.B."/>
            <person name="Chen Z."/>
            <person name="Engels R."/>
            <person name="Freedman E."/>
            <person name="Gellesch M."/>
            <person name="Goldberg J."/>
            <person name="Griggs A."/>
            <person name="Gujja S."/>
            <person name="Heilman E.R."/>
            <person name="Heiman D.I."/>
            <person name="Hepburn T.A."/>
            <person name="Howarth C."/>
            <person name="Jen D."/>
            <person name="Larson L."/>
            <person name="Mehta T."/>
            <person name="Park D."/>
            <person name="Pearson M."/>
            <person name="Richards J."/>
            <person name="Roberts A."/>
            <person name="Saif S."/>
            <person name="Shea T.D."/>
            <person name="Shenoy N."/>
            <person name="Sisk P."/>
            <person name="Stolte C."/>
            <person name="Sykes S.N."/>
            <person name="Walk T."/>
            <person name="White J."/>
            <person name="Yandava C."/>
            <person name="Haas B."/>
            <person name="Henn M.R."/>
            <person name="Nusbaum C."/>
            <person name="Birren B."/>
        </authorList>
    </citation>
    <scope>NUCLEOTIDE SEQUENCE [LARGE SCALE GENOMIC DNA]</scope>
    <source>
        <strain evidence="2 3">TA447</strain>
    </source>
</reference>
<comment type="caution">
    <text evidence="2">The sequence shown here is derived from an EMBL/GenBank/DDBJ whole genome shotgun (WGS) entry which is preliminary data.</text>
</comment>
<proteinExistence type="predicted"/>